<protein>
    <submittedName>
        <fullName evidence="1">Uncharacterized protein</fullName>
    </submittedName>
</protein>
<sequence>MVIQSNMTSKAISVVWEDTLEVFQKYNVPITEKTLQVLVTDNILQVLLTELNNVVGSSHATCIEGG</sequence>
<proteinExistence type="predicted"/>
<gene>
    <name evidence="1" type="ORF">J2S10_003391</name>
</gene>
<evidence type="ECO:0000313" key="1">
    <source>
        <dbReference type="EMBL" id="MDQ0200208.1"/>
    </source>
</evidence>
<keyword evidence="2" id="KW-1185">Reference proteome</keyword>
<reference evidence="1 2" key="1">
    <citation type="submission" date="2023-07" db="EMBL/GenBank/DDBJ databases">
        <title>Genomic Encyclopedia of Type Strains, Phase IV (KMG-IV): sequencing the most valuable type-strain genomes for metagenomic binning, comparative biology and taxonomic classification.</title>
        <authorList>
            <person name="Goeker M."/>
        </authorList>
    </citation>
    <scope>NUCLEOTIDE SEQUENCE [LARGE SCALE GENOMIC DNA]</scope>
    <source>
        <strain evidence="1 2">DSM 27594</strain>
    </source>
</reference>
<dbReference type="Proteomes" id="UP001224122">
    <property type="component" value="Unassembled WGS sequence"/>
</dbReference>
<organism evidence="1 2">
    <name type="scientific">Neobacillus ginsengisoli</name>
    <dbReference type="NCBI Taxonomy" id="904295"/>
    <lineage>
        <taxon>Bacteria</taxon>
        <taxon>Bacillati</taxon>
        <taxon>Bacillota</taxon>
        <taxon>Bacilli</taxon>
        <taxon>Bacillales</taxon>
        <taxon>Bacillaceae</taxon>
        <taxon>Neobacillus</taxon>
    </lineage>
</organism>
<comment type="caution">
    <text evidence="1">The sequence shown here is derived from an EMBL/GenBank/DDBJ whole genome shotgun (WGS) entry which is preliminary data.</text>
</comment>
<dbReference type="RefSeq" id="WP_307409807.1">
    <property type="nucleotide sequence ID" value="NZ_JAUSTW010000005.1"/>
</dbReference>
<name>A0ABT9XXA9_9BACI</name>
<accession>A0ABT9XXA9</accession>
<evidence type="ECO:0000313" key="2">
    <source>
        <dbReference type="Proteomes" id="UP001224122"/>
    </source>
</evidence>
<dbReference type="EMBL" id="JAUSTW010000005">
    <property type="protein sequence ID" value="MDQ0200208.1"/>
    <property type="molecule type" value="Genomic_DNA"/>
</dbReference>